<reference evidence="1 2" key="1">
    <citation type="journal article" date="2021" name="Sci. Rep.">
        <title>The distribution of antibiotic resistance genes in chicken gut microbiota commensals.</title>
        <authorList>
            <person name="Juricova H."/>
            <person name="Matiasovicova J."/>
            <person name="Kubasova T."/>
            <person name="Cejkova D."/>
            <person name="Rychlik I."/>
        </authorList>
    </citation>
    <scope>NUCLEOTIDE SEQUENCE [LARGE SCALE GENOMIC DNA]</scope>
    <source>
        <strain evidence="1 2">An537</strain>
    </source>
</reference>
<dbReference type="RefSeq" id="WP_205087166.1">
    <property type="nucleotide sequence ID" value="NZ_JACJLA010000001.1"/>
</dbReference>
<protein>
    <submittedName>
        <fullName evidence="1">Uncharacterized protein</fullName>
    </submittedName>
</protein>
<comment type="caution">
    <text evidence="1">The sequence shown here is derived from an EMBL/GenBank/DDBJ whole genome shotgun (WGS) entry which is preliminary data.</text>
</comment>
<dbReference type="Proteomes" id="UP000707138">
    <property type="component" value="Unassembled WGS sequence"/>
</dbReference>
<accession>A0ABS2GEY3</accession>
<gene>
    <name evidence="1" type="ORF">H6A01_00720</name>
</gene>
<organism evidence="1 2">
    <name type="scientific">Veillonella magna</name>
    <dbReference type="NCBI Taxonomy" id="464322"/>
    <lineage>
        <taxon>Bacteria</taxon>
        <taxon>Bacillati</taxon>
        <taxon>Bacillota</taxon>
        <taxon>Negativicutes</taxon>
        <taxon>Veillonellales</taxon>
        <taxon>Veillonellaceae</taxon>
        <taxon>Veillonella</taxon>
    </lineage>
</organism>
<evidence type="ECO:0000313" key="1">
    <source>
        <dbReference type="EMBL" id="MBM6911848.1"/>
    </source>
</evidence>
<dbReference type="EMBL" id="JACJLA010000001">
    <property type="protein sequence ID" value="MBM6911848.1"/>
    <property type="molecule type" value="Genomic_DNA"/>
</dbReference>
<sequence>MVNDYATGYSINNLYSAFTPLLVLDVSIEGEMVTMNEISLNDLETMLRLIEEQRLYSIYQCYEYARLEHNDKMREIIDNPAKYADYYEYLKMKVEMVKASLEKTRDEKKSEVANKKTKKVIHLEGGRQQKVKNVGRIKHRKIGF</sequence>
<keyword evidence="2" id="KW-1185">Reference proteome</keyword>
<proteinExistence type="predicted"/>
<name>A0ABS2GEY3_9FIRM</name>
<evidence type="ECO:0000313" key="2">
    <source>
        <dbReference type="Proteomes" id="UP000707138"/>
    </source>
</evidence>